<dbReference type="Proteomes" id="UP000015729">
    <property type="component" value="Unassembled WGS sequence"/>
</dbReference>
<dbReference type="AlphaFoldDB" id="S6SZ71"/>
<dbReference type="Gene3D" id="3.55.50.30">
    <property type="match status" value="1"/>
</dbReference>
<dbReference type="EMBL" id="AOKG01002386">
    <property type="protein sequence ID" value="EPN34663.1"/>
    <property type="molecule type" value="Genomic_DNA"/>
</dbReference>
<accession>S6SZ71</accession>
<protein>
    <submittedName>
        <fullName evidence="1">Regulatory protein</fullName>
    </submittedName>
</protein>
<reference evidence="1 2" key="1">
    <citation type="journal article" date="2013" name="PLoS Pathog.">
        <title>Genomic analysis of the Kiwifruit pathogen Pseudomonas syringae pv. actinidiae provides insight into the origins of an emergent plant disease.</title>
        <authorList>
            <person name="McCann H.C."/>
            <person name="Rikkerink E.H."/>
            <person name="Bertels F."/>
            <person name="Fiers M."/>
            <person name="Lu A."/>
            <person name="Rees-George J."/>
            <person name="Andersen M.T."/>
            <person name="Gleave A.P."/>
            <person name="Haubold B."/>
            <person name="Wohlers M.W."/>
            <person name="Guttman D.S."/>
            <person name="Wang P.W."/>
            <person name="Straub C."/>
            <person name="Vanneste J.L."/>
            <person name="Rainey P.B."/>
            <person name="Templeton M.D."/>
        </authorList>
    </citation>
    <scope>NUCLEOTIDE SEQUENCE [LARGE SCALE GENOMIC DNA]</scope>
    <source>
        <strain evidence="1 2">ICMP 18807</strain>
    </source>
</reference>
<dbReference type="PATRIC" id="fig|1194404.4.peg.7104"/>
<name>S6SZ71_PSESF</name>
<gene>
    <name evidence="1" type="ORF">A244_34593</name>
</gene>
<comment type="caution">
    <text evidence="1">The sequence shown here is derived from an EMBL/GenBank/DDBJ whole genome shotgun (WGS) entry which is preliminary data.</text>
</comment>
<feature type="non-terminal residue" evidence="1">
    <location>
        <position position="1"/>
    </location>
</feature>
<organism evidence="1 2">
    <name type="scientific">Pseudomonas syringae pv. actinidiae ICMP 18807</name>
    <dbReference type="NCBI Taxonomy" id="1194404"/>
    <lineage>
        <taxon>Bacteria</taxon>
        <taxon>Pseudomonadati</taxon>
        <taxon>Pseudomonadota</taxon>
        <taxon>Gammaproteobacteria</taxon>
        <taxon>Pseudomonadales</taxon>
        <taxon>Pseudomonadaceae</taxon>
        <taxon>Pseudomonas</taxon>
        <taxon>Pseudomonas syringae</taxon>
    </lineage>
</organism>
<sequence length="80" mass="8889">DWTRGVLKVDDRPLSEVLQTLAAYRHGLLRFDTQALAGLRVSGVFRLDDSDAALATLADNLPIKVERFTDLLVIVKPDAR</sequence>
<evidence type="ECO:0000313" key="2">
    <source>
        <dbReference type="Proteomes" id="UP000015729"/>
    </source>
</evidence>
<proteinExistence type="predicted"/>
<evidence type="ECO:0000313" key="1">
    <source>
        <dbReference type="EMBL" id="EPN34663.1"/>
    </source>
</evidence>